<dbReference type="RefSeq" id="WP_219235105.1">
    <property type="nucleotide sequence ID" value="NZ_CP049362.1"/>
</dbReference>
<keyword evidence="3" id="KW-0804">Transcription</keyword>
<dbReference type="PROSITE" id="PS50110">
    <property type="entry name" value="RESPONSE_REGULATORY"/>
    <property type="match status" value="1"/>
</dbReference>
<evidence type="ECO:0000256" key="2">
    <source>
        <dbReference type="ARBA" id="ARBA00023125"/>
    </source>
</evidence>
<keyword evidence="1" id="KW-0805">Transcription regulation</keyword>
<keyword evidence="8" id="KW-1185">Reference proteome</keyword>
<feature type="modified residue" description="4-aspartylphosphate" evidence="4">
    <location>
        <position position="62"/>
    </location>
</feature>
<dbReference type="Proteomes" id="UP000826050">
    <property type="component" value="Chromosome"/>
</dbReference>
<organism evidence="7 8">
    <name type="scientific">Alcaligenes ammonioxydans</name>
    <dbReference type="NCBI Taxonomy" id="2582914"/>
    <lineage>
        <taxon>Bacteria</taxon>
        <taxon>Pseudomonadati</taxon>
        <taxon>Pseudomonadota</taxon>
        <taxon>Betaproteobacteria</taxon>
        <taxon>Burkholderiales</taxon>
        <taxon>Alcaligenaceae</taxon>
        <taxon>Alcaligenes</taxon>
    </lineage>
</organism>
<gene>
    <name evidence="7" type="ORF">FE795_14375</name>
</gene>
<feature type="domain" description="HTH luxR-type" evidence="5">
    <location>
        <begin position="143"/>
        <end position="208"/>
    </location>
</feature>
<dbReference type="SMART" id="SM00448">
    <property type="entry name" value="REC"/>
    <property type="match status" value="1"/>
</dbReference>
<evidence type="ECO:0000256" key="1">
    <source>
        <dbReference type="ARBA" id="ARBA00023015"/>
    </source>
</evidence>
<dbReference type="PANTHER" id="PTHR44688">
    <property type="entry name" value="DNA-BINDING TRANSCRIPTIONAL ACTIVATOR DEVR_DOSR"/>
    <property type="match status" value="1"/>
</dbReference>
<dbReference type="SMART" id="SM00421">
    <property type="entry name" value="HTH_LUXR"/>
    <property type="match status" value="1"/>
</dbReference>
<protein>
    <submittedName>
        <fullName evidence="7">Response regulator transcription factor</fullName>
    </submittedName>
</protein>
<evidence type="ECO:0000256" key="3">
    <source>
        <dbReference type="ARBA" id="ARBA00023163"/>
    </source>
</evidence>
<evidence type="ECO:0000256" key="4">
    <source>
        <dbReference type="PROSITE-ProRule" id="PRU00169"/>
    </source>
</evidence>
<dbReference type="CDD" id="cd17537">
    <property type="entry name" value="REC_FixJ"/>
    <property type="match status" value="1"/>
</dbReference>
<evidence type="ECO:0000259" key="5">
    <source>
        <dbReference type="PROSITE" id="PS50043"/>
    </source>
</evidence>
<dbReference type="PROSITE" id="PS00622">
    <property type="entry name" value="HTH_LUXR_1"/>
    <property type="match status" value="1"/>
</dbReference>
<keyword evidence="4" id="KW-0597">Phosphoprotein</keyword>
<name>A0ABX8T1V7_9BURK</name>
<dbReference type="PANTHER" id="PTHR44688:SF16">
    <property type="entry name" value="DNA-BINDING TRANSCRIPTIONAL ACTIVATOR DEVR_DOSR"/>
    <property type="match status" value="1"/>
</dbReference>
<evidence type="ECO:0000313" key="8">
    <source>
        <dbReference type="Proteomes" id="UP000826050"/>
    </source>
</evidence>
<reference evidence="7 8" key="1">
    <citation type="submission" date="2020-02" db="EMBL/GenBank/DDBJ databases">
        <title>Partial ammonium oxidation to N2 by heterotrophic bacteria.</title>
        <authorList>
            <person name="Wu M."/>
        </authorList>
    </citation>
    <scope>NUCLEOTIDE SEQUENCE [LARGE SCALE GENOMIC DNA]</scope>
    <source>
        <strain evidence="7 8">HO-1</strain>
    </source>
</reference>
<keyword evidence="2" id="KW-0238">DNA-binding</keyword>
<dbReference type="InterPro" id="IPR000792">
    <property type="entry name" value="Tscrpt_reg_LuxR_C"/>
</dbReference>
<dbReference type="PROSITE" id="PS50043">
    <property type="entry name" value="HTH_LUXR_2"/>
    <property type="match status" value="1"/>
</dbReference>
<dbReference type="Pfam" id="PF00196">
    <property type="entry name" value="GerE"/>
    <property type="match status" value="1"/>
</dbReference>
<evidence type="ECO:0000259" key="6">
    <source>
        <dbReference type="PROSITE" id="PS50110"/>
    </source>
</evidence>
<dbReference type="CDD" id="cd06170">
    <property type="entry name" value="LuxR_C_like"/>
    <property type="match status" value="1"/>
</dbReference>
<feature type="domain" description="Response regulatory" evidence="6">
    <location>
        <begin position="13"/>
        <end position="127"/>
    </location>
</feature>
<proteinExistence type="predicted"/>
<evidence type="ECO:0000313" key="7">
    <source>
        <dbReference type="EMBL" id="QXX80079.1"/>
    </source>
</evidence>
<dbReference type="Pfam" id="PF00072">
    <property type="entry name" value="Response_reg"/>
    <property type="match status" value="1"/>
</dbReference>
<sequence length="213" mass="23435">MTDNLDSSLTTPTVYIIDDDPSIRAALDDLLASVGVKALSFASTRDFLAHPLSDAPACLVLDVRMPEQSGTDFHAQMASRGLHMPVIFMTGHGDIHMAVKAIKQGAWDFLTKPFIDQALIDAVQSALAADAQRKEQARSRLTLQQRWDSLNPGERDVFVRVVQGLLNKQIAAELNVKEVTVKVRRARVMQKMQAGSLAELVRQFDQLNAETGP</sequence>
<accession>A0ABX8T1V7</accession>
<dbReference type="EMBL" id="CP049362">
    <property type="protein sequence ID" value="QXX80079.1"/>
    <property type="molecule type" value="Genomic_DNA"/>
</dbReference>
<dbReference type="InterPro" id="IPR001789">
    <property type="entry name" value="Sig_transdc_resp-reg_receiver"/>
</dbReference>